<dbReference type="Pfam" id="PF01636">
    <property type="entry name" value="APH"/>
    <property type="match status" value="1"/>
</dbReference>
<dbReference type="SUPFAM" id="SSF56112">
    <property type="entry name" value="Protein kinase-like (PK-like)"/>
    <property type="match status" value="1"/>
</dbReference>
<protein>
    <recommendedName>
        <fullName evidence="1">Aminoglycoside phosphotransferase domain-containing protein</fullName>
    </recommendedName>
</protein>
<evidence type="ECO:0000259" key="1">
    <source>
        <dbReference type="Pfam" id="PF01636"/>
    </source>
</evidence>
<proteinExistence type="predicted"/>
<sequence>MGARSLLGPADVSDETLEDMVARWAGVAREDVTLRESAAEVVPYDLPAITTAGRYWVSGTAATPDGDLPFRFFVKHVEAWSRSPMFAGVPPELREVAAAGVPWRTEPLVYRSDLRDRLPDGLTMPRAVGVHDLDELSSAVWLEAVPVVDHLWPTADVEHAARLLGRLAASPAVRPLSSLGEADHWRSVRSYTTGRLAGQVVPMLHDDGLWQHPLLAETFGPRLRHRLLDHLDHLETHVRELEAVPLGTAHGDACTNNLLRTADSPDLVLIDFGFWSTQPLGFDLGQLLLGDVQLGRRPAAELTGLERVVVPAYVEGLRDEGTEVDVATIRRAHALHMMIYNGLSAMPFELLGGPLSPEAFGLARERAALATFALDLVEETTPVLVADQA</sequence>
<gene>
    <name evidence="2" type="ORF">GCM10009867_31160</name>
</gene>
<dbReference type="Gene3D" id="3.90.1200.10">
    <property type="match status" value="1"/>
</dbReference>
<keyword evidence="3" id="KW-1185">Reference proteome</keyword>
<name>A0ABN3UUJ0_9MICO</name>
<dbReference type="InterPro" id="IPR011009">
    <property type="entry name" value="Kinase-like_dom_sf"/>
</dbReference>
<evidence type="ECO:0000313" key="3">
    <source>
        <dbReference type="Proteomes" id="UP001501326"/>
    </source>
</evidence>
<reference evidence="2 3" key="1">
    <citation type="journal article" date="2019" name="Int. J. Syst. Evol. Microbiol.">
        <title>The Global Catalogue of Microorganisms (GCM) 10K type strain sequencing project: providing services to taxonomists for standard genome sequencing and annotation.</title>
        <authorList>
            <consortium name="The Broad Institute Genomics Platform"/>
            <consortium name="The Broad Institute Genome Sequencing Center for Infectious Disease"/>
            <person name="Wu L."/>
            <person name="Ma J."/>
        </authorList>
    </citation>
    <scope>NUCLEOTIDE SEQUENCE [LARGE SCALE GENOMIC DNA]</scope>
    <source>
        <strain evidence="2 3">JCM 16378</strain>
    </source>
</reference>
<feature type="domain" description="Aminoglycoside phosphotransferase" evidence="1">
    <location>
        <begin position="124"/>
        <end position="301"/>
    </location>
</feature>
<dbReference type="Proteomes" id="UP001501326">
    <property type="component" value="Unassembled WGS sequence"/>
</dbReference>
<dbReference type="EMBL" id="BAAARN010000004">
    <property type="protein sequence ID" value="GAA2738685.1"/>
    <property type="molecule type" value="Genomic_DNA"/>
</dbReference>
<dbReference type="RefSeq" id="WP_344195107.1">
    <property type="nucleotide sequence ID" value="NZ_BAAARN010000004.1"/>
</dbReference>
<comment type="caution">
    <text evidence="2">The sequence shown here is derived from an EMBL/GenBank/DDBJ whole genome shotgun (WGS) entry which is preliminary data.</text>
</comment>
<organism evidence="2 3">
    <name type="scientific">Pedococcus aerophilus</name>
    <dbReference type="NCBI Taxonomy" id="436356"/>
    <lineage>
        <taxon>Bacteria</taxon>
        <taxon>Bacillati</taxon>
        <taxon>Actinomycetota</taxon>
        <taxon>Actinomycetes</taxon>
        <taxon>Micrococcales</taxon>
        <taxon>Intrasporangiaceae</taxon>
        <taxon>Pedococcus</taxon>
    </lineage>
</organism>
<dbReference type="InterPro" id="IPR002575">
    <property type="entry name" value="Aminoglycoside_PTrfase"/>
</dbReference>
<accession>A0ABN3UUJ0</accession>
<evidence type="ECO:0000313" key="2">
    <source>
        <dbReference type="EMBL" id="GAA2738685.1"/>
    </source>
</evidence>